<dbReference type="Proteomes" id="UP001267290">
    <property type="component" value="Unassembled WGS sequence"/>
</dbReference>
<organism evidence="1 2">
    <name type="scientific">Paenibacillus qinlingensis</name>
    <dbReference type="NCBI Taxonomy" id="1837343"/>
    <lineage>
        <taxon>Bacteria</taxon>
        <taxon>Bacillati</taxon>
        <taxon>Bacillota</taxon>
        <taxon>Bacilli</taxon>
        <taxon>Bacillales</taxon>
        <taxon>Paenibacillaceae</taxon>
        <taxon>Paenibacillus</taxon>
    </lineage>
</organism>
<name>A0ABU1NY28_9BACL</name>
<keyword evidence="2" id="KW-1185">Reference proteome</keyword>
<evidence type="ECO:0000313" key="2">
    <source>
        <dbReference type="Proteomes" id="UP001267290"/>
    </source>
</evidence>
<sequence>MLIIVLLTGSTLLKILTLPIDLLKLELSSSSPCEVQDHV</sequence>
<comment type="caution">
    <text evidence="1">The sequence shown here is derived from an EMBL/GenBank/DDBJ whole genome shotgun (WGS) entry which is preliminary data.</text>
</comment>
<gene>
    <name evidence="1" type="ORF">J2736_003620</name>
</gene>
<evidence type="ECO:0000313" key="1">
    <source>
        <dbReference type="EMBL" id="MDR6552414.1"/>
    </source>
</evidence>
<proteinExistence type="predicted"/>
<protein>
    <submittedName>
        <fullName evidence="1">Uncharacterized protein</fullName>
    </submittedName>
</protein>
<accession>A0ABU1NY28</accession>
<dbReference type="EMBL" id="JAVDSB010000006">
    <property type="protein sequence ID" value="MDR6552414.1"/>
    <property type="molecule type" value="Genomic_DNA"/>
</dbReference>
<reference evidence="1 2" key="1">
    <citation type="submission" date="2023-07" db="EMBL/GenBank/DDBJ databases">
        <title>Sorghum-associated microbial communities from plants grown in Nebraska, USA.</title>
        <authorList>
            <person name="Schachtman D."/>
        </authorList>
    </citation>
    <scope>NUCLEOTIDE SEQUENCE [LARGE SCALE GENOMIC DNA]</scope>
    <source>
        <strain evidence="1 2">CC258</strain>
    </source>
</reference>